<sequence>MCVTANFLSLSVLIFVSVTDGAADSGELDLSGIDDSEIELYLLSDKEIKIKTALWMAENSDYLKEQKEKEAKIAKEKELGIYKERKPRGPIKKRPPIRANTADEAIEKMLEQKRISTKINYDVLKDLNIKSCASPARKAESPKREPTTTRLTGRNRQPARAPLSLSTPLSTLGKRRLTNRTMRRQFGDIPTVVVSDGLCLRLRRDRGLETGLRTKTDLENYTTDCTLF</sequence>
<accession>A0ACB7FGA4</accession>
<dbReference type="EMBL" id="CM024799">
    <property type="protein sequence ID" value="KAG8013463.1"/>
    <property type="molecule type" value="Genomic_DNA"/>
</dbReference>
<evidence type="ECO:0000313" key="1">
    <source>
        <dbReference type="EMBL" id="KAG8013463.1"/>
    </source>
</evidence>
<dbReference type="Proteomes" id="UP000805704">
    <property type="component" value="Chromosome 11"/>
</dbReference>
<organism evidence="1 2">
    <name type="scientific">Nibea albiflora</name>
    <name type="common">Yellow drum</name>
    <name type="synonym">Corvina albiflora</name>
    <dbReference type="NCBI Taxonomy" id="240163"/>
    <lineage>
        <taxon>Eukaryota</taxon>
        <taxon>Metazoa</taxon>
        <taxon>Chordata</taxon>
        <taxon>Craniata</taxon>
        <taxon>Vertebrata</taxon>
        <taxon>Euteleostomi</taxon>
        <taxon>Actinopterygii</taxon>
        <taxon>Neopterygii</taxon>
        <taxon>Teleostei</taxon>
        <taxon>Neoteleostei</taxon>
        <taxon>Acanthomorphata</taxon>
        <taxon>Eupercaria</taxon>
        <taxon>Sciaenidae</taxon>
        <taxon>Nibea</taxon>
    </lineage>
</organism>
<evidence type="ECO:0000313" key="2">
    <source>
        <dbReference type="Proteomes" id="UP000805704"/>
    </source>
</evidence>
<reference evidence="1" key="1">
    <citation type="submission" date="2020-04" db="EMBL/GenBank/DDBJ databases">
        <title>A chromosome-scale assembly and high-density genetic map of the yellow drum (Nibea albiflora) genome.</title>
        <authorList>
            <person name="Xu D."/>
            <person name="Zhang W."/>
            <person name="Chen R."/>
            <person name="Tan P."/>
            <person name="Wang L."/>
            <person name="Song H."/>
            <person name="Tian L."/>
            <person name="Zhu Q."/>
            <person name="Wang B."/>
        </authorList>
    </citation>
    <scope>NUCLEOTIDE SEQUENCE</scope>
    <source>
        <strain evidence="1">ZJHYS-2018</strain>
    </source>
</reference>
<keyword evidence="2" id="KW-1185">Reference proteome</keyword>
<proteinExistence type="predicted"/>
<comment type="caution">
    <text evidence="1">The sequence shown here is derived from an EMBL/GenBank/DDBJ whole genome shotgun (WGS) entry which is preliminary data.</text>
</comment>
<protein>
    <submittedName>
        <fullName evidence="1">Transcription factor IIIB 90 kDa subunit</fullName>
    </submittedName>
</protein>
<name>A0ACB7FGA4_NIBAL</name>
<gene>
    <name evidence="1" type="primary">BRF1</name>
    <name evidence="1" type="ORF">GBF38_021841</name>
</gene>